<dbReference type="Pfam" id="PF01243">
    <property type="entry name" value="PNPOx_N"/>
    <property type="match status" value="1"/>
</dbReference>
<dbReference type="EMBL" id="PDCJ01000001">
    <property type="protein sequence ID" value="PEG30358.1"/>
    <property type="molecule type" value="Genomic_DNA"/>
</dbReference>
<reference evidence="2 3" key="1">
    <citation type="submission" date="2017-10" db="EMBL/GenBank/DDBJ databases">
        <title>Effective Description of Clostridium neonatale sp. nov. linked to necrotizing enterocolitis in neonates and a clarification of species assignable to the genus Clostridium (Prazmowski 1880) emend. Lawson and Rainey 2016.</title>
        <authorList>
            <person name="Bernard K."/>
            <person name="Burdz T."/>
            <person name="Wiebe D."/>
            <person name="Balcewich B."/>
            <person name="Alfa M."/>
            <person name="Bernier A.-M."/>
        </authorList>
    </citation>
    <scope>NUCLEOTIDE SEQUENCE [LARGE SCALE GENOMIC DNA]</scope>
    <source>
        <strain evidence="2 3">LCDC99A005</strain>
    </source>
</reference>
<evidence type="ECO:0000313" key="2">
    <source>
        <dbReference type="EMBL" id="PEG30358.1"/>
    </source>
</evidence>
<evidence type="ECO:0000259" key="1">
    <source>
        <dbReference type="Pfam" id="PF01243"/>
    </source>
</evidence>
<dbReference type="Proteomes" id="UP000220840">
    <property type="component" value="Unassembled WGS sequence"/>
</dbReference>
<comment type="caution">
    <text evidence="2">The sequence shown here is derived from an EMBL/GenBank/DDBJ whole genome shotgun (WGS) entry which is preliminary data.</text>
</comment>
<dbReference type="InterPro" id="IPR011576">
    <property type="entry name" value="Pyridox_Oxase_N"/>
</dbReference>
<dbReference type="OrthoDB" id="9790003at2"/>
<evidence type="ECO:0000313" key="3">
    <source>
        <dbReference type="Proteomes" id="UP000220840"/>
    </source>
</evidence>
<proteinExistence type="predicted"/>
<gene>
    <name evidence="2" type="ORF">CQ394_01115</name>
</gene>
<sequence>MNTFEKALKTLEELFSKDYQFALATSKDNIPSVRFVDTFYDDGRFYIVTYAKSQKTIELESNCNVSLCNKLYRFNGKAYNIGHPVKEENKEIRSELIKVFEPWYFEHNNEDDENMCYIKVELDNGFFYKDGTGYKVNFASKEAEEFPFDFDSVMIE</sequence>
<dbReference type="SUPFAM" id="SSF50475">
    <property type="entry name" value="FMN-binding split barrel"/>
    <property type="match status" value="1"/>
</dbReference>
<name>A0A2A7MGX0_9CLOT</name>
<accession>A0A2A7MGX0</accession>
<dbReference type="RefSeq" id="WP_058294530.1">
    <property type="nucleotide sequence ID" value="NZ_CAMRXJ010000033.1"/>
</dbReference>
<organism evidence="2 3">
    <name type="scientific">Clostridium neonatale</name>
    <dbReference type="NCBI Taxonomy" id="137838"/>
    <lineage>
        <taxon>Bacteria</taxon>
        <taxon>Bacillati</taxon>
        <taxon>Bacillota</taxon>
        <taxon>Clostridia</taxon>
        <taxon>Eubacteriales</taxon>
        <taxon>Clostridiaceae</taxon>
        <taxon>Clostridium</taxon>
    </lineage>
</organism>
<protein>
    <submittedName>
        <fullName evidence="2">Pyridoxamine 5-phosphate oxidase</fullName>
    </submittedName>
</protein>
<dbReference type="Gene3D" id="2.30.110.10">
    <property type="entry name" value="Electron Transport, Fmn-binding Protein, Chain A"/>
    <property type="match status" value="1"/>
</dbReference>
<dbReference type="InterPro" id="IPR012349">
    <property type="entry name" value="Split_barrel_FMN-bd"/>
</dbReference>
<feature type="domain" description="Pyridoxamine 5'-phosphate oxidase N-terminal" evidence="1">
    <location>
        <begin position="10"/>
        <end position="121"/>
    </location>
</feature>
<keyword evidence="3" id="KW-1185">Reference proteome</keyword>
<dbReference type="AlphaFoldDB" id="A0A2A7MGX0"/>
<dbReference type="STRING" id="137838.GCA_001458595_01664"/>